<dbReference type="Proteomes" id="UP000002051">
    <property type="component" value="Chromosome 5"/>
</dbReference>
<dbReference type="AlphaFoldDB" id="G7KGW6"/>
<proteinExistence type="predicted"/>
<keyword evidence="3" id="KW-1185">Reference proteome</keyword>
<accession>G7KGW6</accession>
<reference evidence="1 3" key="1">
    <citation type="journal article" date="2011" name="Nature">
        <title>The Medicago genome provides insight into the evolution of rhizobial symbioses.</title>
        <authorList>
            <person name="Young N.D."/>
            <person name="Debelle F."/>
            <person name="Oldroyd G.E."/>
            <person name="Geurts R."/>
            <person name="Cannon S.B."/>
            <person name="Udvardi M.K."/>
            <person name="Benedito V.A."/>
            <person name="Mayer K.F."/>
            <person name="Gouzy J."/>
            <person name="Schoof H."/>
            <person name="Van de Peer Y."/>
            <person name="Proost S."/>
            <person name="Cook D.R."/>
            <person name="Meyers B.C."/>
            <person name="Spannagl M."/>
            <person name="Cheung F."/>
            <person name="De Mita S."/>
            <person name="Krishnakumar V."/>
            <person name="Gundlach H."/>
            <person name="Zhou S."/>
            <person name="Mudge J."/>
            <person name="Bharti A.K."/>
            <person name="Murray J.D."/>
            <person name="Naoumkina M.A."/>
            <person name="Rosen B."/>
            <person name="Silverstein K.A."/>
            <person name="Tang H."/>
            <person name="Rombauts S."/>
            <person name="Zhao P.X."/>
            <person name="Zhou P."/>
            <person name="Barbe V."/>
            <person name="Bardou P."/>
            <person name="Bechner M."/>
            <person name="Bellec A."/>
            <person name="Berger A."/>
            <person name="Berges H."/>
            <person name="Bidwell S."/>
            <person name="Bisseling T."/>
            <person name="Choisne N."/>
            <person name="Couloux A."/>
            <person name="Denny R."/>
            <person name="Deshpande S."/>
            <person name="Dai X."/>
            <person name="Doyle J.J."/>
            <person name="Dudez A.M."/>
            <person name="Farmer A.D."/>
            <person name="Fouteau S."/>
            <person name="Franken C."/>
            <person name="Gibelin C."/>
            <person name="Gish J."/>
            <person name="Goldstein S."/>
            <person name="Gonzalez A.J."/>
            <person name="Green P.J."/>
            <person name="Hallab A."/>
            <person name="Hartog M."/>
            <person name="Hua A."/>
            <person name="Humphray S.J."/>
            <person name="Jeong D.H."/>
            <person name="Jing Y."/>
            <person name="Jocker A."/>
            <person name="Kenton S.M."/>
            <person name="Kim D.J."/>
            <person name="Klee K."/>
            <person name="Lai H."/>
            <person name="Lang C."/>
            <person name="Lin S."/>
            <person name="Macmil S.L."/>
            <person name="Magdelenat G."/>
            <person name="Matthews L."/>
            <person name="McCorrison J."/>
            <person name="Monaghan E.L."/>
            <person name="Mun J.H."/>
            <person name="Najar F.Z."/>
            <person name="Nicholson C."/>
            <person name="Noirot C."/>
            <person name="O'Bleness M."/>
            <person name="Paule C.R."/>
            <person name="Poulain J."/>
            <person name="Prion F."/>
            <person name="Qin B."/>
            <person name="Qu C."/>
            <person name="Retzel E.F."/>
            <person name="Riddle C."/>
            <person name="Sallet E."/>
            <person name="Samain S."/>
            <person name="Samson N."/>
            <person name="Sanders I."/>
            <person name="Saurat O."/>
            <person name="Scarpelli C."/>
            <person name="Schiex T."/>
            <person name="Segurens B."/>
            <person name="Severin A.J."/>
            <person name="Sherrier D.J."/>
            <person name="Shi R."/>
            <person name="Sims S."/>
            <person name="Singer S.R."/>
            <person name="Sinharoy S."/>
            <person name="Sterck L."/>
            <person name="Viollet A."/>
            <person name="Wang B.B."/>
            <person name="Wang K."/>
            <person name="Wang M."/>
            <person name="Wang X."/>
            <person name="Warfsmann J."/>
            <person name="Weissenbach J."/>
            <person name="White D.D."/>
            <person name="White J.D."/>
            <person name="Wiley G.B."/>
            <person name="Wincker P."/>
            <person name="Xing Y."/>
            <person name="Yang L."/>
            <person name="Yao Z."/>
            <person name="Ying F."/>
            <person name="Zhai J."/>
            <person name="Zhou L."/>
            <person name="Zuber A."/>
            <person name="Denarie J."/>
            <person name="Dixon R.A."/>
            <person name="May G.D."/>
            <person name="Schwartz D.C."/>
            <person name="Rogers J."/>
            <person name="Quetier F."/>
            <person name="Town C.D."/>
            <person name="Roe B.A."/>
        </authorList>
    </citation>
    <scope>NUCLEOTIDE SEQUENCE [LARGE SCALE GENOMIC DNA]</scope>
    <source>
        <strain evidence="1">A17</strain>
        <strain evidence="2 3">cv. Jemalong A17</strain>
    </source>
</reference>
<dbReference type="EMBL" id="CM001221">
    <property type="protein sequence ID" value="AES99548.1"/>
    <property type="molecule type" value="Genomic_DNA"/>
</dbReference>
<dbReference type="HOGENOM" id="CLU_2041535_0_0_1"/>
<reference evidence="2" key="3">
    <citation type="submission" date="2015-04" db="UniProtKB">
        <authorList>
            <consortium name="EnsemblPlants"/>
        </authorList>
    </citation>
    <scope>IDENTIFICATION</scope>
    <source>
        <strain evidence="2">cv. Jemalong A17</strain>
    </source>
</reference>
<reference evidence="1 3" key="2">
    <citation type="journal article" date="2014" name="BMC Genomics">
        <title>An improved genome release (version Mt4.0) for the model legume Medicago truncatula.</title>
        <authorList>
            <person name="Tang H."/>
            <person name="Krishnakumar V."/>
            <person name="Bidwell S."/>
            <person name="Rosen B."/>
            <person name="Chan A."/>
            <person name="Zhou S."/>
            <person name="Gentzbittel L."/>
            <person name="Childs K.L."/>
            <person name="Yandell M."/>
            <person name="Gundlach H."/>
            <person name="Mayer K.F."/>
            <person name="Schwartz D.C."/>
            <person name="Town C.D."/>
        </authorList>
    </citation>
    <scope>GENOME REANNOTATION</scope>
    <source>
        <strain evidence="2 3">cv. Jemalong A17</strain>
    </source>
</reference>
<organism evidence="1 3">
    <name type="scientific">Medicago truncatula</name>
    <name type="common">Barrel medic</name>
    <name type="synonym">Medicago tribuloides</name>
    <dbReference type="NCBI Taxonomy" id="3880"/>
    <lineage>
        <taxon>Eukaryota</taxon>
        <taxon>Viridiplantae</taxon>
        <taxon>Streptophyta</taxon>
        <taxon>Embryophyta</taxon>
        <taxon>Tracheophyta</taxon>
        <taxon>Spermatophyta</taxon>
        <taxon>Magnoliopsida</taxon>
        <taxon>eudicotyledons</taxon>
        <taxon>Gunneridae</taxon>
        <taxon>Pentapetalae</taxon>
        <taxon>rosids</taxon>
        <taxon>fabids</taxon>
        <taxon>Fabales</taxon>
        <taxon>Fabaceae</taxon>
        <taxon>Papilionoideae</taxon>
        <taxon>50 kb inversion clade</taxon>
        <taxon>NPAAA clade</taxon>
        <taxon>Hologalegina</taxon>
        <taxon>IRL clade</taxon>
        <taxon>Trifolieae</taxon>
        <taxon>Medicago</taxon>
    </lineage>
</organism>
<gene>
    <name evidence="1" type="ordered locus">MTR_5g082120</name>
</gene>
<name>G7KGW6_MEDTR</name>
<evidence type="ECO:0000313" key="3">
    <source>
        <dbReference type="Proteomes" id="UP000002051"/>
    </source>
</evidence>
<sequence length="121" mass="13984">MNIFANWTAHQKNIATFVVALDCIWRARNKNIFENCPHNFEDICQDIKTRSNELIQSVELVGKGEYILGFARNICHHGRIFCSILRFKIPETDSMEALSIMQARCVQIIHVAWRGIMSFGK</sequence>
<dbReference type="PaxDb" id="3880-AES99548"/>
<evidence type="ECO:0000313" key="1">
    <source>
        <dbReference type="EMBL" id="AES99548.1"/>
    </source>
</evidence>
<protein>
    <submittedName>
        <fullName evidence="1 2">Uncharacterized protein</fullName>
    </submittedName>
</protein>
<evidence type="ECO:0000313" key="2">
    <source>
        <dbReference type="EnsemblPlants" id="AES99548"/>
    </source>
</evidence>
<dbReference type="EnsemblPlants" id="AES99548">
    <property type="protein sequence ID" value="AES99548"/>
    <property type="gene ID" value="MTR_5g082120"/>
</dbReference>